<keyword evidence="2" id="KW-1003">Cell membrane</keyword>
<comment type="function">
    <text evidence="2">NDH-1 shuttles electrons from NADH, via FMN and iron-sulfur (Fe-S) centers, to quinones in the respiratory chain. Couples the redox reaction to proton translocation (for every two electrons transferred, four hydrogen ions are translocated across the cytoplasmic membrane), and thus conserves the redox energy in a proton gradient.</text>
</comment>
<dbReference type="GO" id="GO:0008137">
    <property type="term" value="F:NADH dehydrogenase (ubiquinone) activity"/>
    <property type="evidence" value="ECO:0007669"/>
    <property type="project" value="UniProtKB-UniRule"/>
</dbReference>
<dbReference type="PANTHER" id="PTHR33269:SF17">
    <property type="entry name" value="NADH-UBIQUINONE OXIDOREDUCTASE CHAIN 6"/>
    <property type="match status" value="1"/>
</dbReference>
<evidence type="ECO:0000256" key="1">
    <source>
        <dbReference type="ARBA" id="ARBA00005698"/>
    </source>
</evidence>
<dbReference type="Pfam" id="PF00499">
    <property type="entry name" value="Oxidored_q3"/>
    <property type="match status" value="1"/>
</dbReference>
<dbReference type="Proteomes" id="UP000285376">
    <property type="component" value="Unassembled WGS sequence"/>
</dbReference>
<keyword evidence="2" id="KW-0472">Membrane</keyword>
<keyword evidence="2" id="KW-0520">NAD</keyword>
<dbReference type="Gene3D" id="1.20.120.1200">
    <property type="entry name" value="NADH-ubiquinone/plastoquinone oxidoreductase chain 6, subunit NuoJ"/>
    <property type="match status" value="1"/>
</dbReference>
<dbReference type="EMBL" id="QWLM01000001">
    <property type="protein sequence ID" value="RHW48109.1"/>
    <property type="molecule type" value="Genomic_DNA"/>
</dbReference>
<dbReference type="GO" id="GO:0005886">
    <property type="term" value="C:plasma membrane"/>
    <property type="evidence" value="ECO:0007669"/>
    <property type="project" value="UniProtKB-SubCell"/>
</dbReference>
<evidence type="ECO:0000313" key="3">
    <source>
        <dbReference type="EMBL" id="RHW48109.1"/>
    </source>
</evidence>
<evidence type="ECO:0000313" key="4">
    <source>
        <dbReference type="Proteomes" id="UP000285376"/>
    </source>
</evidence>
<comment type="catalytic activity">
    <reaction evidence="2">
        <text>a quinone + NADH + 5 H(+)(in) = a quinol + NAD(+) + 4 H(+)(out)</text>
        <dbReference type="Rhea" id="RHEA:57888"/>
        <dbReference type="ChEBI" id="CHEBI:15378"/>
        <dbReference type="ChEBI" id="CHEBI:24646"/>
        <dbReference type="ChEBI" id="CHEBI:57540"/>
        <dbReference type="ChEBI" id="CHEBI:57945"/>
        <dbReference type="ChEBI" id="CHEBI:132124"/>
    </reaction>
</comment>
<comment type="similarity">
    <text evidence="1 2">Belongs to the complex I subunit 6 family.</text>
</comment>
<dbReference type="InterPro" id="IPR042106">
    <property type="entry name" value="Nuo/plastoQ_OxRdtase_6_NuoJ"/>
</dbReference>
<feature type="transmembrane region" description="Helical" evidence="2">
    <location>
        <begin position="96"/>
        <end position="119"/>
    </location>
</feature>
<proteinExistence type="inferred from homology"/>
<dbReference type="AlphaFoldDB" id="A0A417ZBT7"/>
<comment type="caution">
    <text evidence="3">The sequence shown here is derived from an EMBL/GenBank/DDBJ whole genome shotgun (WGS) entry which is preliminary data.</text>
</comment>
<name>A0A417ZBT7_9MICO</name>
<reference evidence="3 4" key="1">
    <citation type="submission" date="2018-08" db="EMBL/GenBank/DDBJ databases">
        <title>Whole genome sequence analysis of Dermacoccus abyssi bacteria isolated from Deep Mariana trench Micromonospora spp reveals genes involved in the environmental adaptation and production of secondary metabolites.</title>
        <authorList>
            <person name="Abdel-Mageed W.M."/>
            <person name="Lehri B."/>
            <person name="Nouioui I."/>
            <person name="Goodfellow I."/>
            <person name="Jaspars M."/>
            <person name="Karlyshev A."/>
        </authorList>
    </citation>
    <scope>NUCLEOTIDE SEQUENCE [LARGE SCALE GENOMIC DNA]</scope>
    <source>
        <strain evidence="3 4">MT1.1</strain>
    </source>
</reference>
<accession>A0A417ZBT7</accession>
<feature type="transmembrane region" description="Helical" evidence="2">
    <location>
        <begin position="55"/>
        <end position="76"/>
    </location>
</feature>
<dbReference type="EC" id="7.1.1.-" evidence="2"/>
<keyword evidence="2" id="KW-0812">Transmembrane</keyword>
<dbReference type="GO" id="GO:0048038">
    <property type="term" value="F:quinone binding"/>
    <property type="evidence" value="ECO:0007669"/>
    <property type="project" value="UniProtKB-UniRule"/>
</dbReference>
<dbReference type="PANTHER" id="PTHR33269">
    <property type="entry name" value="NADH-UBIQUINONE OXIDOREDUCTASE CHAIN 6"/>
    <property type="match status" value="1"/>
</dbReference>
<keyword evidence="2" id="KW-0874">Quinone</keyword>
<protein>
    <recommendedName>
        <fullName evidence="2">NADH-quinone oxidoreductase subunit J</fullName>
        <ecNumber evidence="2">7.1.1.-</ecNumber>
    </recommendedName>
</protein>
<feature type="transmembrane region" description="Helical" evidence="2">
    <location>
        <begin position="31"/>
        <end position="49"/>
    </location>
</feature>
<organism evidence="3 4">
    <name type="scientific">Dermacoccus abyssi</name>
    <dbReference type="NCBI Taxonomy" id="322596"/>
    <lineage>
        <taxon>Bacteria</taxon>
        <taxon>Bacillati</taxon>
        <taxon>Actinomycetota</taxon>
        <taxon>Actinomycetes</taxon>
        <taxon>Micrococcales</taxon>
        <taxon>Dermacoccaceae</taxon>
        <taxon>Dermacoccus</taxon>
    </lineage>
</organism>
<evidence type="ECO:0000256" key="2">
    <source>
        <dbReference type="RuleBase" id="RU004429"/>
    </source>
</evidence>
<feature type="transmembrane region" description="Helical" evidence="2">
    <location>
        <begin position="139"/>
        <end position="161"/>
    </location>
</feature>
<sequence length="170" mass="17390">MTVHDALFGCLGLISAVSAVCAVTTRQLVHAALWLTLCMTTLSGCYLVLGAELVALVQLLVYVGAVVVLVLFAVMLTRAPIGKSADHDVPMVGRMVALVISAATGGLLFAAFAAAFGSQQVGLDGGTNANLAANLFGRFAWPFEVLSLVLLAALVGALAMIGTRKDGGSK</sequence>
<feature type="transmembrane region" description="Helical" evidence="2">
    <location>
        <begin position="6"/>
        <end position="24"/>
    </location>
</feature>
<dbReference type="RefSeq" id="WP_118912272.1">
    <property type="nucleotide sequence ID" value="NZ_CBCRVH010000001.1"/>
</dbReference>
<gene>
    <name evidence="3" type="ORF">D1832_01365</name>
</gene>
<comment type="subcellular location">
    <subcellularLocation>
        <location evidence="2">Cell membrane</location>
        <topology evidence="2">Multi-pass membrane protein</topology>
    </subcellularLocation>
</comment>
<dbReference type="InterPro" id="IPR001457">
    <property type="entry name" value="NADH_UbQ/plastoQ_OxRdtase_su6"/>
</dbReference>
<keyword evidence="2" id="KW-1133">Transmembrane helix</keyword>